<evidence type="ECO:0000313" key="4">
    <source>
        <dbReference type="Proteomes" id="UP001054811"/>
    </source>
</evidence>
<organism evidence="3 4">
    <name type="scientific">Microbacterium elymi</name>
    <dbReference type="NCBI Taxonomy" id="2909587"/>
    <lineage>
        <taxon>Bacteria</taxon>
        <taxon>Bacillati</taxon>
        <taxon>Actinomycetota</taxon>
        <taxon>Actinomycetes</taxon>
        <taxon>Micrococcales</taxon>
        <taxon>Microbacteriaceae</taxon>
        <taxon>Microbacterium</taxon>
    </lineage>
</organism>
<evidence type="ECO:0000256" key="1">
    <source>
        <dbReference type="SAM" id="MobiDB-lite"/>
    </source>
</evidence>
<reference evidence="3" key="1">
    <citation type="submission" date="2022-01" db="EMBL/GenBank/DDBJ databases">
        <title>Microbacterium eymi and Microbacterium rhizovicinus sp. nov., isolated from the rhizospheric soil of Elymus tsukushiensis, a plant native to the Dokdo Islands, Republic of Korea.</title>
        <authorList>
            <person name="Hwang Y.J."/>
        </authorList>
    </citation>
    <scope>NUCLEOTIDE SEQUENCE</scope>
    <source>
        <strain evidence="3">KUDC0405</strain>
    </source>
</reference>
<evidence type="ECO:0000256" key="2">
    <source>
        <dbReference type="SAM" id="Phobius"/>
    </source>
</evidence>
<keyword evidence="2" id="KW-0812">Transmembrane</keyword>
<feature type="compositionally biased region" description="Acidic residues" evidence="1">
    <location>
        <begin position="137"/>
        <end position="146"/>
    </location>
</feature>
<dbReference type="Pfam" id="PF11298">
    <property type="entry name" value="DUF3099"/>
    <property type="match status" value="1"/>
</dbReference>
<feature type="region of interest" description="Disordered" evidence="1">
    <location>
        <begin position="75"/>
        <end position="157"/>
    </location>
</feature>
<dbReference type="RefSeq" id="WP_259611808.1">
    <property type="nucleotide sequence ID" value="NZ_CP091139.2"/>
</dbReference>
<feature type="transmembrane region" description="Helical" evidence="2">
    <location>
        <begin position="28"/>
        <end position="45"/>
    </location>
</feature>
<sequence>MKTSSHPQSATSLPRPPRDELGARSQRYLITMGVRVVCFLLMVFVQPFGWYTWVFGVGAVFLPYIAVVLANVGQDSKTTDAVTPERALDAKPDTEPAEPVIRVRETPAVTSSTPDAAGQDAAGQDAAGQDAAGQDETGQDETDQETAEQRRTPDERS</sequence>
<keyword evidence="2" id="KW-1133">Transmembrane helix</keyword>
<dbReference type="EMBL" id="CP091139">
    <property type="protein sequence ID" value="UUT35240.1"/>
    <property type="molecule type" value="Genomic_DNA"/>
</dbReference>
<keyword evidence="2" id="KW-0472">Membrane</keyword>
<protein>
    <submittedName>
        <fullName evidence="3">DUF3099 domain-containing protein</fullName>
    </submittedName>
</protein>
<keyword evidence="4" id="KW-1185">Reference proteome</keyword>
<feature type="transmembrane region" description="Helical" evidence="2">
    <location>
        <begin position="51"/>
        <end position="70"/>
    </location>
</feature>
<feature type="compositionally biased region" description="Basic and acidic residues" evidence="1">
    <location>
        <begin position="147"/>
        <end position="157"/>
    </location>
</feature>
<evidence type="ECO:0000313" key="3">
    <source>
        <dbReference type="EMBL" id="UUT35240.1"/>
    </source>
</evidence>
<proteinExistence type="predicted"/>
<name>A0ABY5NJ90_9MICO</name>
<dbReference type="Proteomes" id="UP001054811">
    <property type="component" value="Chromosome"/>
</dbReference>
<accession>A0ABY5NJ90</accession>
<gene>
    <name evidence="3" type="ORF">L2X98_34120</name>
</gene>
<dbReference type="InterPro" id="IPR021449">
    <property type="entry name" value="DUF3099"/>
</dbReference>
<feature type="compositionally biased region" description="Low complexity" evidence="1">
    <location>
        <begin position="115"/>
        <end position="135"/>
    </location>
</feature>